<evidence type="ECO:0000256" key="1">
    <source>
        <dbReference type="SAM" id="MobiDB-lite"/>
    </source>
</evidence>
<feature type="compositionally biased region" description="Acidic residues" evidence="1">
    <location>
        <begin position="56"/>
        <end position="73"/>
    </location>
</feature>
<evidence type="ECO:0000313" key="4">
    <source>
        <dbReference type="Proteomes" id="UP000191901"/>
    </source>
</evidence>
<organism evidence="3 4">
    <name type="scientific">Halomicronema hongdechloris C2206</name>
    <dbReference type="NCBI Taxonomy" id="1641165"/>
    <lineage>
        <taxon>Bacteria</taxon>
        <taxon>Bacillati</taxon>
        <taxon>Cyanobacteriota</taxon>
        <taxon>Cyanophyceae</taxon>
        <taxon>Nodosilineales</taxon>
        <taxon>Nodosilineaceae</taxon>
        <taxon>Halomicronema</taxon>
    </lineage>
</organism>
<dbReference type="KEGG" id="hhg:XM38_017920"/>
<proteinExistence type="predicted"/>
<keyword evidence="2" id="KW-0732">Signal</keyword>
<dbReference type="Proteomes" id="UP000191901">
    <property type="component" value="Chromosome"/>
</dbReference>
<feature type="region of interest" description="Disordered" evidence="1">
    <location>
        <begin position="55"/>
        <end position="79"/>
    </location>
</feature>
<evidence type="ECO:0000313" key="3">
    <source>
        <dbReference type="EMBL" id="ASC70845.1"/>
    </source>
</evidence>
<dbReference type="AlphaFoldDB" id="A0A1Z3HKN2"/>
<dbReference type="RefSeq" id="WP_088429543.1">
    <property type="nucleotide sequence ID" value="NZ_CP021983.2"/>
</dbReference>
<feature type="chain" id="PRO_5012261064" evidence="2">
    <location>
        <begin position="32"/>
        <end position="117"/>
    </location>
</feature>
<keyword evidence="4" id="KW-1185">Reference proteome</keyword>
<reference evidence="3 4" key="1">
    <citation type="journal article" date="2016" name="Biochim. Biophys. Acta">
        <title>Characterization of red-shifted phycobilisomes isolated from the chlorophyll f-containing cyanobacterium Halomicronema hongdechloris.</title>
        <authorList>
            <person name="Li Y."/>
            <person name="Lin Y."/>
            <person name="Garvey C.J."/>
            <person name="Birch D."/>
            <person name="Corkery R.W."/>
            <person name="Loughlin P.C."/>
            <person name="Scheer H."/>
            <person name="Willows R.D."/>
            <person name="Chen M."/>
        </authorList>
    </citation>
    <scope>NUCLEOTIDE SEQUENCE [LARGE SCALE GENOMIC DNA]</scope>
    <source>
        <strain evidence="3 4">C2206</strain>
    </source>
</reference>
<protein>
    <submittedName>
        <fullName evidence="3">Uncharacterized protein</fullName>
    </submittedName>
</protein>
<accession>A0A1Z3HKN2</accession>
<evidence type="ECO:0000256" key="2">
    <source>
        <dbReference type="SAM" id="SignalP"/>
    </source>
</evidence>
<gene>
    <name evidence="3" type="ORF">XM38_017920</name>
</gene>
<dbReference type="EMBL" id="CP021983">
    <property type="protein sequence ID" value="ASC70845.1"/>
    <property type="molecule type" value="Genomic_DNA"/>
</dbReference>
<sequence>MTYSIWAGLLRMAPLTALLAVITVGNTAALAAPAADKPEGPIQDFDWLLDDALLKDDDDEDDDDDDDDEDVDAGDVIIERQTTTTESKTRVTQVSYTDISTNYWASDFIYRLSALTC</sequence>
<name>A0A1Z3HKN2_9CYAN</name>
<feature type="signal peptide" evidence="2">
    <location>
        <begin position="1"/>
        <end position="31"/>
    </location>
</feature>